<sequence>WKRHHRFSLDGTWDEVLAILQAEADAAGQIDWRVSADSSTSRVHQHGATAARSSEGPSSYTGGEIESQETISPGRSVAPIGTVVGGSAS</sequence>
<protein>
    <submittedName>
        <fullName evidence="2">IS5/IS1182 family transposase</fullName>
    </submittedName>
</protein>
<accession>A0ABV9RSE4</accession>
<evidence type="ECO:0000256" key="1">
    <source>
        <dbReference type="SAM" id="MobiDB-lite"/>
    </source>
</evidence>
<keyword evidence="3" id="KW-1185">Reference proteome</keyword>
<evidence type="ECO:0000313" key="3">
    <source>
        <dbReference type="Proteomes" id="UP001595909"/>
    </source>
</evidence>
<feature type="region of interest" description="Disordered" evidence="1">
    <location>
        <begin position="38"/>
        <end position="89"/>
    </location>
</feature>
<reference evidence="3" key="1">
    <citation type="journal article" date="2019" name="Int. J. Syst. Evol. Microbiol.">
        <title>The Global Catalogue of Microorganisms (GCM) 10K type strain sequencing project: providing services to taxonomists for standard genome sequencing and annotation.</title>
        <authorList>
            <consortium name="The Broad Institute Genomics Platform"/>
            <consortium name="The Broad Institute Genome Sequencing Center for Infectious Disease"/>
            <person name="Wu L."/>
            <person name="Ma J."/>
        </authorList>
    </citation>
    <scope>NUCLEOTIDE SEQUENCE [LARGE SCALE GENOMIC DNA]</scope>
    <source>
        <strain evidence="3">CCUG 50347</strain>
    </source>
</reference>
<feature type="compositionally biased region" description="Polar residues" evidence="1">
    <location>
        <begin position="51"/>
        <end position="61"/>
    </location>
</feature>
<dbReference type="EMBL" id="JBHSIM010000077">
    <property type="protein sequence ID" value="MFC4836783.1"/>
    <property type="molecule type" value="Genomic_DNA"/>
</dbReference>
<feature type="non-terminal residue" evidence="2">
    <location>
        <position position="1"/>
    </location>
</feature>
<name>A0ABV9RSE4_9PSEU</name>
<evidence type="ECO:0000313" key="2">
    <source>
        <dbReference type="EMBL" id="MFC4836783.1"/>
    </source>
</evidence>
<proteinExistence type="predicted"/>
<gene>
    <name evidence="2" type="ORF">ACFPEL_30595</name>
</gene>
<dbReference type="Proteomes" id="UP001595909">
    <property type="component" value="Unassembled WGS sequence"/>
</dbReference>
<comment type="caution">
    <text evidence="2">The sequence shown here is derived from an EMBL/GenBank/DDBJ whole genome shotgun (WGS) entry which is preliminary data.</text>
</comment>
<organism evidence="2 3">
    <name type="scientific">Actinomycetospora chibensis</name>
    <dbReference type="NCBI Taxonomy" id="663606"/>
    <lineage>
        <taxon>Bacteria</taxon>
        <taxon>Bacillati</taxon>
        <taxon>Actinomycetota</taxon>
        <taxon>Actinomycetes</taxon>
        <taxon>Pseudonocardiales</taxon>
        <taxon>Pseudonocardiaceae</taxon>
        <taxon>Actinomycetospora</taxon>
    </lineage>
</organism>